<dbReference type="GO" id="GO:0015833">
    <property type="term" value="P:peptide transport"/>
    <property type="evidence" value="ECO:0007669"/>
    <property type="project" value="InterPro"/>
</dbReference>
<dbReference type="AlphaFoldDB" id="W9H3M5"/>
<dbReference type="Gene3D" id="3.40.50.300">
    <property type="entry name" value="P-loop containing nucleotide triphosphate hydrolases"/>
    <property type="match status" value="2"/>
</dbReference>
<reference evidence="7 8" key="1">
    <citation type="submission" date="2013-08" db="EMBL/GenBank/DDBJ databases">
        <title>The genome sequence of Skermanella stibiiresistens.</title>
        <authorList>
            <person name="Zhu W."/>
            <person name="Wang G."/>
        </authorList>
    </citation>
    <scope>NUCLEOTIDE SEQUENCE [LARGE SCALE GENOMIC DNA]</scope>
    <source>
        <strain evidence="7 8">SB22</strain>
    </source>
</reference>
<evidence type="ECO:0000256" key="2">
    <source>
        <dbReference type="ARBA" id="ARBA00005417"/>
    </source>
</evidence>
<dbReference type="InterPro" id="IPR003593">
    <property type="entry name" value="AAA+_ATPase"/>
</dbReference>
<dbReference type="PATRIC" id="fig|1385369.3.peg.2522"/>
<organism evidence="7 8">
    <name type="scientific">Skermanella stibiiresistens SB22</name>
    <dbReference type="NCBI Taxonomy" id="1385369"/>
    <lineage>
        <taxon>Bacteria</taxon>
        <taxon>Pseudomonadati</taxon>
        <taxon>Pseudomonadota</taxon>
        <taxon>Alphaproteobacteria</taxon>
        <taxon>Rhodospirillales</taxon>
        <taxon>Azospirillaceae</taxon>
        <taxon>Skermanella</taxon>
    </lineage>
</organism>
<dbReference type="SUPFAM" id="SSF52540">
    <property type="entry name" value="P-loop containing nucleoside triphosphate hydrolases"/>
    <property type="match status" value="2"/>
</dbReference>
<dbReference type="GO" id="GO:0005524">
    <property type="term" value="F:ATP binding"/>
    <property type="evidence" value="ECO:0007669"/>
    <property type="project" value="UniProtKB-KW"/>
</dbReference>
<dbReference type="InterPro" id="IPR017871">
    <property type="entry name" value="ABC_transporter-like_CS"/>
</dbReference>
<name>W9H3M5_9PROT</name>
<proteinExistence type="inferred from homology"/>
<dbReference type="InterPro" id="IPR050319">
    <property type="entry name" value="ABC_transp_ATP-bind"/>
</dbReference>
<dbReference type="FunFam" id="3.40.50.300:FF:000016">
    <property type="entry name" value="Oligopeptide ABC transporter ATP-binding component"/>
    <property type="match status" value="2"/>
</dbReference>
<dbReference type="RefSeq" id="WP_037451866.1">
    <property type="nucleotide sequence ID" value="NZ_AVFL01000007.1"/>
</dbReference>
<evidence type="ECO:0000313" key="7">
    <source>
        <dbReference type="EMBL" id="EWY40629.1"/>
    </source>
</evidence>
<dbReference type="SMART" id="SM00382">
    <property type="entry name" value="AAA"/>
    <property type="match status" value="2"/>
</dbReference>
<keyword evidence="8" id="KW-1185">Reference proteome</keyword>
<evidence type="ECO:0000313" key="8">
    <source>
        <dbReference type="Proteomes" id="UP000019486"/>
    </source>
</evidence>
<dbReference type="Proteomes" id="UP000019486">
    <property type="component" value="Unassembled WGS sequence"/>
</dbReference>
<keyword evidence="3" id="KW-0813">Transport</keyword>
<evidence type="ECO:0000256" key="4">
    <source>
        <dbReference type="ARBA" id="ARBA00022741"/>
    </source>
</evidence>
<dbReference type="STRING" id="1385369.N825_35800"/>
<dbReference type="PROSITE" id="PS50893">
    <property type="entry name" value="ABC_TRANSPORTER_2"/>
    <property type="match status" value="2"/>
</dbReference>
<dbReference type="NCBIfam" id="NF008453">
    <property type="entry name" value="PRK11308.1"/>
    <property type="match status" value="2"/>
</dbReference>
<dbReference type="InterPro" id="IPR003439">
    <property type="entry name" value="ABC_transporter-like_ATP-bd"/>
</dbReference>
<evidence type="ECO:0000256" key="3">
    <source>
        <dbReference type="ARBA" id="ARBA00022448"/>
    </source>
</evidence>
<dbReference type="NCBIfam" id="NF007739">
    <property type="entry name" value="PRK10419.1"/>
    <property type="match status" value="2"/>
</dbReference>
<keyword evidence="5 7" id="KW-0067">ATP-binding</keyword>
<protein>
    <submittedName>
        <fullName evidence="7">ABC transporter ATP-binding protein</fullName>
    </submittedName>
</protein>
<dbReference type="CDD" id="cd03257">
    <property type="entry name" value="ABC_NikE_OppD_transporters"/>
    <property type="match status" value="2"/>
</dbReference>
<dbReference type="GO" id="GO:0055085">
    <property type="term" value="P:transmembrane transport"/>
    <property type="evidence" value="ECO:0007669"/>
    <property type="project" value="UniProtKB-ARBA"/>
</dbReference>
<dbReference type="InterPro" id="IPR027417">
    <property type="entry name" value="P-loop_NTPase"/>
</dbReference>
<evidence type="ECO:0000256" key="5">
    <source>
        <dbReference type="ARBA" id="ARBA00022840"/>
    </source>
</evidence>
<sequence length="631" mass="68983">MTDLLNVRDLHIEFRVAEGVIRAVRGISFRVKPGGTVALVGESGSGKSVVAQAIMGILPRPAHITRGEILFADPRLPKTIDITKLNPESGKMRAIRGGNISIIFQEPMTSLSPLHTVGDQVGEAVILHRGVSKAEARGLTSEMLRLVGFPEPVRALDTYPFELSGGLRQRAMIAMALICRPSLLIADEPTTALDVTIQAQILKLIRDLQGELGMAVLMITHDLGVVANVAEEVVVMYRGEVMESGEMRDIFADPRHPYLKALLRAVPRFHMEPGERLVPIREIKSAGGKMLEATKEPWPAGADAAGPLLSVTGITKRFDTSGTGWFNRNRSSGGGVLAVDDVSFEIKRGECVGLVGESGCGKTTLSKILMRALRPDTGTVLYNDRGKIVDVLGLENDDLVAFRRKLQFIFQDPFGSLNPRMTVFDIVSEPLVIHGIGDEEHRRQLVKELMSLVGLDVRYLKRYPHSFSGGQRQRIGIARALALRPDLLICDEPVSALDVSIQAQILNLLKDLKEKLGLTYLFISHNLAVVDYIADRIMVMCKGRIVEVAPRAALFRNPVHPYTRALLSAVPDPDPDSRLDLALLGEGRASDPRSWPEPFTIDGDNHPGMIDLGDGHLVRATARPALLEMAS</sequence>
<accession>W9H3M5</accession>
<evidence type="ECO:0000256" key="1">
    <source>
        <dbReference type="ARBA" id="ARBA00004417"/>
    </source>
</evidence>
<dbReference type="PROSITE" id="PS00211">
    <property type="entry name" value="ABC_TRANSPORTER_1"/>
    <property type="match status" value="1"/>
</dbReference>
<keyword evidence="4" id="KW-0547">Nucleotide-binding</keyword>
<dbReference type="InterPro" id="IPR013563">
    <property type="entry name" value="Oligopep_ABC_C"/>
</dbReference>
<comment type="caution">
    <text evidence="7">The sequence shown here is derived from an EMBL/GenBank/DDBJ whole genome shotgun (WGS) entry which is preliminary data.</text>
</comment>
<dbReference type="Pfam" id="PF00005">
    <property type="entry name" value="ABC_tran"/>
    <property type="match status" value="2"/>
</dbReference>
<dbReference type="OrthoDB" id="9802264at2"/>
<evidence type="ECO:0000259" key="6">
    <source>
        <dbReference type="PROSITE" id="PS50893"/>
    </source>
</evidence>
<comment type="subcellular location">
    <subcellularLocation>
        <location evidence="1">Cell inner membrane</location>
        <topology evidence="1">Peripheral membrane protein</topology>
    </subcellularLocation>
</comment>
<dbReference type="EMBL" id="AVFL01000007">
    <property type="protein sequence ID" value="EWY40629.1"/>
    <property type="molecule type" value="Genomic_DNA"/>
</dbReference>
<gene>
    <name evidence="7" type="ORF">N825_35800</name>
</gene>
<comment type="similarity">
    <text evidence="2">Belongs to the ABC transporter superfamily.</text>
</comment>
<dbReference type="GO" id="GO:0005886">
    <property type="term" value="C:plasma membrane"/>
    <property type="evidence" value="ECO:0007669"/>
    <property type="project" value="UniProtKB-SubCell"/>
</dbReference>
<dbReference type="Pfam" id="PF08352">
    <property type="entry name" value="oligo_HPY"/>
    <property type="match status" value="2"/>
</dbReference>
<dbReference type="PANTHER" id="PTHR43776">
    <property type="entry name" value="TRANSPORT ATP-BINDING PROTEIN"/>
    <property type="match status" value="1"/>
</dbReference>
<dbReference type="PANTHER" id="PTHR43776:SF7">
    <property type="entry name" value="D,D-DIPEPTIDE TRANSPORT ATP-BINDING PROTEIN DDPF-RELATED"/>
    <property type="match status" value="1"/>
</dbReference>
<feature type="domain" description="ABC transporter" evidence="6">
    <location>
        <begin position="7"/>
        <end position="263"/>
    </location>
</feature>
<dbReference type="GO" id="GO:0016887">
    <property type="term" value="F:ATP hydrolysis activity"/>
    <property type="evidence" value="ECO:0007669"/>
    <property type="project" value="InterPro"/>
</dbReference>
<feature type="domain" description="ABC transporter" evidence="6">
    <location>
        <begin position="309"/>
        <end position="567"/>
    </location>
</feature>